<proteinExistence type="predicted"/>
<dbReference type="PRINTS" id="PR00111">
    <property type="entry name" value="ABHYDROLASE"/>
</dbReference>
<feature type="domain" description="AB hydrolase-1" evidence="2">
    <location>
        <begin position="26"/>
        <end position="132"/>
    </location>
</feature>
<dbReference type="InterPro" id="IPR029058">
    <property type="entry name" value="AB_hydrolase_fold"/>
</dbReference>
<dbReference type="Pfam" id="PF00561">
    <property type="entry name" value="Abhydrolase_1"/>
    <property type="match status" value="1"/>
</dbReference>
<keyword evidence="1 3" id="KW-0378">Hydrolase</keyword>
<evidence type="ECO:0000313" key="4">
    <source>
        <dbReference type="Proteomes" id="UP001169764"/>
    </source>
</evidence>
<gene>
    <name evidence="3" type="ORF">Q4F19_07450</name>
</gene>
<evidence type="ECO:0000256" key="1">
    <source>
        <dbReference type="ARBA" id="ARBA00022801"/>
    </source>
</evidence>
<reference evidence="3" key="1">
    <citation type="submission" date="2023-07" db="EMBL/GenBank/DDBJ databases">
        <authorList>
            <person name="Kim M."/>
        </authorList>
    </citation>
    <scope>NUCLEOTIDE SEQUENCE</scope>
    <source>
        <strain evidence="3">BIUV-7</strain>
    </source>
</reference>
<keyword evidence="4" id="KW-1185">Reference proteome</keyword>
<dbReference type="Gene3D" id="3.40.50.1820">
    <property type="entry name" value="alpha/beta hydrolase"/>
    <property type="match status" value="1"/>
</dbReference>
<dbReference type="RefSeq" id="WP_303541244.1">
    <property type="nucleotide sequence ID" value="NZ_JAUOTP010000003.1"/>
</dbReference>
<evidence type="ECO:0000259" key="2">
    <source>
        <dbReference type="Pfam" id="PF00561"/>
    </source>
</evidence>
<protein>
    <submittedName>
        <fullName evidence="3">Alpha/beta hydrolase</fullName>
    </submittedName>
</protein>
<dbReference type="EMBL" id="JAUOTP010000003">
    <property type="protein sequence ID" value="MDO6414213.1"/>
    <property type="molecule type" value="Genomic_DNA"/>
</dbReference>
<sequence>MIRVSNHTVRANGIRQNYIDAGEGAPVVLLHGFPETNFAWRFQIPVLGELYRVLAPDLRGYGETEKPAAGYDKRTMAGDLAALLDHLEIDRIALIGHDRGARVATRFAKDFPDRVDRLVVMDNVPTRIVARDLDARVAKAYWFFLFHLIPDLPETLIAGKEEQWLRWFFSDWAYDPAAISGAAFDTYVRAYRAPGAVRGAMADYRANAEDVAQDLADADVKIACPTLALWGANFGAVGEMFDMPKIWGEMADNLRAVPIDRCGHLPHEERPEAVNALLLDFLNGWTGRP</sequence>
<dbReference type="InterPro" id="IPR000639">
    <property type="entry name" value="Epox_hydrolase-like"/>
</dbReference>
<accession>A0ABT8Y7C8</accession>
<dbReference type="PRINTS" id="PR00412">
    <property type="entry name" value="EPOXHYDRLASE"/>
</dbReference>
<organism evidence="3 4">
    <name type="scientific">Sphingomonas natans</name>
    <dbReference type="NCBI Taxonomy" id="3063330"/>
    <lineage>
        <taxon>Bacteria</taxon>
        <taxon>Pseudomonadati</taxon>
        <taxon>Pseudomonadota</taxon>
        <taxon>Alphaproteobacteria</taxon>
        <taxon>Sphingomonadales</taxon>
        <taxon>Sphingomonadaceae</taxon>
        <taxon>Sphingomonas</taxon>
    </lineage>
</organism>
<dbReference type="InterPro" id="IPR000073">
    <property type="entry name" value="AB_hydrolase_1"/>
</dbReference>
<dbReference type="Proteomes" id="UP001169764">
    <property type="component" value="Unassembled WGS sequence"/>
</dbReference>
<name>A0ABT8Y7C8_9SPHN</name>
<comment type="caution">
    <text evidence="3">The sequence shown here is derived from an EMBL/GenBank/DDBJ whole genome shotgun (WGS) entry which is preliminary data.</text>
</comment>
<dbReference type="GO" id="GO:0016787">
    <property type="term" value="F:hydrolase activity"/>
    <property type="evidence" value="ECO:0007669"/>
    <property type="project" value="UniProtKB-KW"/>
</dbReference>
<dbReference type="PANTHER" id="PTHR43329">
    <property type="entry name" value="EPOXIDE HYDROLASE"/>
    <property type="match status" value="1"/>
</dbReference>
<evidence type="ECO:0000313" key="3">
    <source>
        <dbReference type="EMBL" id="MDO6414213.1"/>
    </source>
</evidence>
<dbReference type="SUPFAM" id="SSF53474">
    <property type="entry name" value="alpha/beta-Hydrolases"/>
    <property type="match status" value="1"/>
</dbReference>